<keyword evidence="8" id="KW-1071">Ligand-gated ion channel</keyword>
<name>S4RSK2_PETMA</name>
<evidence type="ECO:0000256" key="3">
    <source>
        <dbReference type="ARBA" id="ARBA00022692"/>
    </source>
</evidence>
<dbReference type="GO" id="GO:0004888">
    <property type="term" value="F:transmembrane signaling receptor activity"/>
    <property type="evidence" value="ECO:0007669"/>
    <property type="project" value="InterPro"/>
</dbReference>
<keyword evidence="7" id="KW-0675">Receptor</keyword>
<dbReference type="GO" id="GO:0022848">
    <property type="term" value="F:acetylcholine-gated monoatomic cation-selective channel activity"/>
    <property type="evidence" value="ECO:0007669"/>
    <property type="project" value="InterPro"/>
</dbReference>
<evidence type="ECO:0000256" key="1">
    <source>
        <dbReference type="ARBA" id="ARBA00022448"/>
    </source>
</evidence>
<evidence type="ECO:0000256" key="5">
    <source>
        <dbReference type="ARBA" id="ARBA00023065"/>
    </source>
</evidence>
<keyword evidence="9" id="KW-0407">Ion channel</keyword>
<dbReference type="Ensembl" id="ENSPMAT00000008228.1">
    <property type="protein sequence ID" value="ENSPMAP00000008191.1"/>
    <property type="gene ID" value="ENSPMAG00000007443.1"/>
</dbReference>
<organism evidence="12">
    <name type="scientific">Petromyzon marinus</name>
    <name type="common">Sea lamprey</name>
    <dbReference type="NCBI Taxonomy" id="7757"/>
    <lineage>
        <taxon>Eukaryota</taxon>
        <taxon>Metazoa</taxon>
        <taxon>Chordata</taxon>
        <taxon>Craniata</taxon>
        <taxon>Vertebrata</taxon>
        <taxon>Cyclostomata</taxon>
        <taxon>Hyperoartia</taxon>
        <taxon>Petromyzontiformes</taxon>
        <taxon>Petromyzontidae</taxon>
        <taxon>Petromyzon</taxon>
    </lineage>
</organism>
<keyword evidence="5" id="KW-0406">Ion transport</keyword>
<dbReference type="GO" id="GO:0045211">
    <property type="term" value="C:postsynaptic membrane"/>
    <property type="evidence" value="ECO:0007669"/>
    <property type="project" value="InterPro"/>
</dbReference>
<dbReference type="PANTHER" id="PTHR18945">
    <property type="entry name" value="NEUROTRANSMITTER GATED ION CHANNEL"/>
    <property type="match status" value="1"/>
</dbReference>
<comment type="subcellular location">
    <subcellularLocation>
        <location evidence="10">Synaptic cell membrane</location>
        <topology evidence="10">Multi-pass membrane protein</topology>
    </subcellularLocation>
</comment>
<keyword evidence="4" id="KW-0770">Synapse</keyword>
<evidence type="ECO:0000256" key="2">
    <source>
        <dbReference type="ARBA" id="ARBA00022475"/>
    </source>
</evidence>
<accession>S4RSK2</accession>
<dbReference type="InterPro" id="IPR002394">
    <property type="entry name" value="Nicotinic_acetylcholine_rcpt"/>
</dbReference>
<evidence type="ECO:0000256" key="8">
    <source>
        <dbReference type="ARBA" id="ARBA00023286"/>
    </source>
</evidence>
<dbReference type="InterPro" id="IPR006202">
    <property type="entry name" value="Neur_chan_lig-bd"/>
</dbReference>
<evidence type="ECO:0000313" key="12">
    <source>
        <dbReference type="Ensembl" id="ENSPMAP00000008191.1"/>
    </source>
</evidence>
<dbReference type="PRINTS" id="PR00254">
    <property type="entry name" value="NICOTINICR"/>
</dbReference>
<keyword evidence="3" id="KW-0812">Transmembrane</keyword>
<protein>
    <recommendedName>
        <fullName evidence="11">Neurotransmitter-gated ion-channel ligand-binding domain-containing protein</fullName>
    </recommendedName>
</protein>
<dbReference type="AlphaFoldDB" id="S4RSK2"/>
<feature type="domain" description="Neurotransmitter-gated ion-channel ligand-binding" evidence="11">
    <location>
        <begin position="20"/>
        <end position="112"/>
    </location>
</feature>
<dbReference type="Gene3D" id="2.70.170.10">
    <property type="entry name" value="Neurotransmitter-gated ion-channel ligand-binding domain"/>
    <property type="match status" value="1"/>
</dbReference>
<evidence type="ECO:0000256" key="4">
    <source>
        <dbReference type="ARBA" id="ARBA00023018"/>
    </source>
</evidence>
<sequence length="112" mass="12999">HACALIIRVICEGTCASEAEKRLLDYLLQKNRYNKDIRPAINNSQLVTIAFHISLCQIVNVDIREQIMTTNAWLTQEWIDYRLKWAPANYEGLDETRLPSKEIWLPTIGLKN</sequence>
<dbReference type="InterPro" id="IPR036734">
    <property type="entry name" value="Neur_chan_lig-bd_sf"/>
</dbReference>
<proteinExistence type="predicted"/>
<evidence type="ECO:0000256" key="10">
    <source>
        <dbReference type="ARBA" id="ARBA00034099"/>
    </source>
</evidence>
<dbReference type="GeneTree" id="ENSGT00940000158417"/>
<reference evidence="12" key="2">
    <citation type="submission" date="2025-09" db="UniProtKB">
        <authorList>
            <consortium name="Ensembl"/>
        </authorList>
    </citation>
    <scope>IDENTIFICATION</scope>
</reference>
<keyword evidence="1" id="KW-0813">Transport</keyword>
<dbReference type="OMA" id="QAYDNIS"/>
<evidence type="ECO:0000259" key="11">
    <source>
        <dbReference type="Pfam" id="PF02931"/>
    </source>
</evidence>
<dbReference type="HOGENOM" id="CLU_018074_7_2_1"/>
<dbReference type="InterPro" id="IPR006201">
    <property type="entry name" value="Neur_channel"/>
</dbReference>
<dbReference type="SUPFAM" id="SSF63712">
    <property type="entry name" value="Nicotinic receptor ligand binding domain-like"/>
    <property type="match status" value="1"/>
</dbReference>
<dbReference type="Pfam" id="PF02931">
    <property type="entry name" value="Neur_chan_LBD"/>
    <property type="match status" value="1"/>
</dbReference>
<reference evidence="12" key="1">
    <citation type="submission" date="2025-08" db="UniProtKB">
        <authorList>
            <consortium name="Ensembl"/>
        </authorList>
    </citation>
    <scope>IDENTIFICATION</scope>
</reference>
<dbReference type="STRING" id="7757.ENSPMAP00000008191"/>
<evidence type="ECO:0000256" key="7">
    <source>
        <dbReference type="ARBA" id="ARBA00023170"/>
    </source>
</evidence>
<keyword evidence="6" id="KW-0472">Membrane</keyword>
<evidence type="ECO:0000256" key="6">
    <source>
        <dbReference type="ARBA" id="ARBA00023136"/>
    </source>
</evidence>
<evidence type="ECO:0000256" key="9">
    <source>
        <dbReference type="ARBA" id="ARBA00023303"/>
    </source>
</evidence>
<keyword evidence="2" id="KW-1003">Cell membrane</keyword>